<dbReference type="PRINTS" id="PR00701">
    <property type="entry name" value="60KDINNERMP"/>
</dbReference>
<evidence type="ECO:0000256" key="7">
    <source>
        <dbReference type="ARBA" id="ARBA00022927"/>
    </source>
</evidence>
<evidence type="ECO:0000256" key="2">
    <source>
        <dbReference type="ARBA" id="ARBA00010527"/>
    </source>
</evidence>
<keyword evidence="4 13" id="KW-0813">Transport</keyword>
<dbReference type="GO" id="GO:0005886">
    <property type="term" value="C:plasma membrane"/>
    <property type="evidence" value="ECO:0007669"/>
    <property type="project" value="UniProtKB-SubCell"/>
</dbReference>
<comment type="subcellular location">
    <subcellularLocation>
        <location evidence="1">Cell inner membrane</location>
        <topology evidence="1">Multi-pass membrane protein</topology>
    </subcellularLocation>
    <subcellularLocation>
        <location evidence="13">Cell membrane</location>
        <topology evidence="13">Multi-pass membrane protein</topology>
    </subcellularLocation>
</comment>
<dbReference type="CDD" id="cd19961">
    <property type="entry name" value="EcYidC-like_peri"/>
    <property type="match status" value="1"/>
</dbReference>
<gene>
    <name evidence="13" type="primary">yidC</name>
    <name evidence="17" type="ORF">SAMN02910344_01958</name>
</gene>
<dbReference type="NCBIfam" id="NF002352">
    <property type="entry name" value="PRK01318.1-3"/>
    <property type="match status" value="1"/>
</dbReference>
<evidence type="ECO:0000256" key="8">
    <source>
        <dbReference type="ARBA" id="ARBA00022989"/>
    </source>
</evidence>
<keyword evidence="6 13" id="KW-0812">Transmembrane</keyword>
<evidence type="ECO:0000256" key="10">
    <source>
        <dbReference type="ARBA" id="ARBA00023186"/>
    </source>
</evidence>
<dbReference type="AlphaFoldDB" id="A0A662ZJB0"/>
<organism evidence="17 18">
    <name type="scientific">Ruminobacter amylophilus</name>
    <dbReference type="NCBI Taxonomy" id="867"/>
    <lineage>
        <taxon>Bacteria</taxon>
        <taxon>Pseudomonadati</taxon>
        <taxon>Pseudomonadota</taxon>
        <taxon>Gammaproteobacteria</taxon>
        <taxon>Aeromonadales</taxon>
        <taxon>Succinivibrionaceae</taxon>
        <taxon>Ruminobacter</taxon>
    </lineage>
</organism>
<dbReference type="GO" id="GO:0032977">
    <property type="term" value="F:membrane insertase activity"/>
    <property type="evidence" value="ECO:0007669"/>
    <property type="project" value="InterPro"/>
</dbReference>
<keyword evidence="14" id="KW-0175">Coiled coil</keyword>
<dbReference type="PRINTS" id="PR01900">
    <property type="entry name" value="YIDCPROTEIN"/>
</dbReference>
<dbReference type="InterPro" id="IPR047196">
    <property type="entry name" value="YidC_ALB_C"/>
</dbReference>
<evidence type="ECO:0000256" key="3">
    <source>
        <dbReference type="ARBA" id="ARBA00015325"/>
    </source>
</evidence>
<comment type="similarity">
    <text evidence="2 13">Belongs to the OXA1/ALB3/YidC family. Type 1 subfamily.</text>
</comment>
<sequence>MHTQRSSALMFFSIVSVIAVYTYFADKDEAAKKANQPQLEVVSGAESSSQNTPAFGEKIQIETDLHSIQINLNGGDIVTADLKDQKQNIDSDENFHLFKYTPDYKYYATSDVVIEDLNQSRYLLHPNFSSEKNSYVMNAVSDIDCQNLSNEDNQKLAKLSVPLTYTDKNGTVYTKTFTFTQCKHVVNVDYAISNINKDMSIAMESKLIQSVAVPDNSSGVFMASAYRGSAFSNSENKYSKISFDDIVKKNYDTVSTAEGGWVSMIQHYFVSSWIGLAGHQNTVFTQSADNGATAIIGISSAPVNIKASPDAKIKLSNNLWIGPKIQEEMKDTSNNLDLTIDYGWLSFISSILFKCLKFIHGFVHNWGFAIIILTLLVRGLMFTLTKKQYESMAKMKQLAPKLNQLKEKYKNDKQRLSQETMRLYQTEKVNPLGGCLPMLIQMPIFIALYWTLMESTELRHSPFIFWIKDLSVLDPYYVLPLLMGLTMFLTQRMSMSSSTDPTQKTVMTVMTVVFTFMFCTFPAGLTLYWVTSNIITIIQQTVIYRHLEKKGLSMRAKNK</sequence>
<evidence type="ECO:0000256" key="14">
    <source>
        <dbReference type="SAM" id="Coils"/>
    </source>
</evidence>
<dbReference type="GO" id="GO:0015031">
    <property type="term" value="P:protein transport"/>
    <property type="evidence" value="ECO:0007669"/>
    <property type="project" value="UniProtKB-KW"/>
</dbReference>
<keyword evidence="9 13" id="KW-0472">Membrane</keyword>
<dbReference type="InterPro" id="IPR028053">
    <property type="entry name" value="Membr_insert_YidC_N"/>
</dbReference>
<dbReference type="Pfam" id="PF14849">
    <property type="entry name" value="YidC_periplas"/>
    <property type="match status" value="1"/>
</dbReference>
<dbReference type="NCBIfam" id="TIGR03593">
    <property type="entry name" value="yidC_nterm"/>
    <property type="match status" value="1"/>
</dbReference>
<dbReference type="Proteomes" id="UP000243745">
    <property type="component" value="Unassembled WGS sequence"/>
</dbReference>
<dbReference type="PANTHER" id="PTHR12428:SF65">
    <property type="entry name" value="CYTOCHROME C OXIDASE ASSEMBLY PROTEIN COX18, MITOCHONDRIAL"/>
    <property type="match status" value="1"/>
</dbReference>
<evidence type="ECO:0000256" key="11">
    <source>
        <dbReference type="ARBA" id="ARBA00033245"/>
    </source>
</evidence>
<reference evidence="17 18" key="1">
    <citation type="submission" date="2016-10" db="EMBL/GenBank/DDBJ databases">
        <authorList>
            <person name="Varghese N."/>
            <person name="Submissions S."/>
        </authorList>
    </citation>
    <scope>NUCLEOTIDE SEQUENCE [LARGE SCALE GENOMIC DNA]</scope>
    <source>
        <strain evidence="17 18">DSM 1361</strain>
    </source>
</reference>
<dbReference type="InterPro" id="IPR038221">
    <property type="entry name" value="YidC_periplasmic_sf"/>
</dbReference>
<evidence type="ECO:0000256" key="13">
    <source>
        <dbReference type="HAMAP-Rule" id="MF_01810"/>
    </source>
</evidence>
<keyword evidence="5 13" id="KW-1003">Cell membrane</keyword>
<evidence type="ECO:0000259" key="16">
    <source>
        <dbReference type="Pfam" id="PF14849"/>
    </source>
</evidence>
<feature type="transmembrane region" description="Helical" evidence="13">
    <location>
        <begin position="431"/>
        <end position="452"/>
    </location>
</feature>
<dbReference type="OrthoDB" id="9780552at2"/>
<comment type="function">
    <text evidence="13">Required for the insertion and/or proper folding and/or complex formation of integral membrane proteins into the membrane. Involved in integration of membrane proteins that insert both dependently and independently of the Sec translocase complex, as well as at least some lipoproteins. Aids folding of multispanning membrane proteins.</text>
</comment>
<evidence type="ECO:0000256" key="4">
    <source>
        <dbReference type="ARBA" id="ARBA00022448"/>
    </source>
</evidence>
<feature type="transmembrane region" description="Helical" evidence="13">
    <location>
        <begin position="509"/>
        <end position="530"/>
    </location>
</feature>
<evidence type="ECO:0000259" key="15">
    <source>
        <dbReference type="Pfam" id="PF02096"/>
    </source>
</evidence>
<evidence type="ECO:0000313" key="18">
    <source>
        <dbReference type="Proteomes" id="UP000243745"/>
    </source>
</evidence>
<comment type="subunit">
    <text evidence="13">Interacts with the Sec translocase complex via SecD. Specifically interacts with transmembrane segments of nascent integral membrane proteins during membrane integration.</text>
</comment>
<dbReference type="HAMAP" id="MF_01810">
    <property type="entry name" value="YidC_type1"/>
    <property type="match status" value="1"/>
</dbReference>
<feature type="domain" description="Membrane insertase YidC/Oxa/ALB C-terminal" evidence="15">
    <location>
        <begin position="366"/>
        <end position="545"/>
    </location>
</feature>
<dbReference type="CDD" id="cd20070">
    <property type="entry name" value="5TM_YidC_Alb3"/>
    <property type="match status" value="1"/>
</dbReference>
<dbReference type="InterPro" id="IPR001708">
    <property type="entry name" value="YidC/ALB3/OXA1/COX18"/>
</dbReference>
<evidence type="ECO:0000256" key="5">
    <source>
        <dbReference type="ARBA" id="ARBA00022475"/>
    </source>
</evidence>
<dbReference type="InterPro" id="IPR028055">
    <property type="entry name" value="YidC/Oxa/ALB_C"/>
</dbReference>
<dbReference type="InterPro" id="IPR019998">
    <property type="entry name" value="Membr_insert_YidC"/>
</dbReference>
<feature type="coiled-coil region" evidence="14">
    <location>
        <begin position="392"/>
        <end position="422"/>
    </location>
</feature>
<feature type="transmembrane region" description="Helical" evidence="13">
    <location>
        <begin position="472"/>
        <end position="489"/>
    </location>
</feature>
<evidence type="ECO:0000256" key="6">
    <source>
        <dbReference type="ARBA" id="ARBA00022692"/>
    </source>
</evidence>
<evidence type="ECO:0000256" key="1">
    <source>
        <dbReference type="ARBA" id="ARBA00004429"/>
    </source>
</evidence>
<keyword evidence="18" id="KW-1185">Reference proteome</keyword>
<dbReference type="Pfam" id="PF02096">
    <property type="entry name" value="60KD_IMP"/>
    <property type="match status" value="1"/>
</dbReference>
<dbReference type="RefSeq" id="WP_093143255.1">
    <property type="nucleotide sequence ID" value="NZ_FOXF01000048.1"/>
</dbReference>
<keyword evidence="10 13" id="KW-0143">Chaperone</keyword>
<feature type="transmembrane region" description="Helical" evidence="13">
    <location>
        <begin position="6"/>
        <end position="24"/>
    </location>
</feature>
<evidence type="ECO:0000256" key="12">
    <source>
        <dbReference type="ARBA" id="ARBA00033342"/>
    </source>
</evidence>
<dbReference type="PANTHER" id="PTHR12428">
    <property type="entry name" value="OXA1"/>
    <property type="match status" value="1"/>
</dbReference>
<accession>A0A662ZJB0</accession>
<dbReference type="EMBL" id="FOXF01000048">
    <property type="protein sequence ID" value="SFP64657.1"/>
    <property type="molecule type" value="Genomic_DNA"/>
</dbReference>
<dbReference type="Gene3D" id="2.70.98.90">
    <property type="match status" value="1"/>
</dbReference>
<evidence type="ECO:0000256" key="9">
    <source>
        <dbReference type="ARBA" id="ARBA00023136"/>
    </source>
</evidence>
<feature type="transmembrane region" description="Helical" evidence="13">
    <location>
        <begin position="366"/>
        <end position="385"/>
    </location>
</feature>
<keyword evidence="7 13" id="KW-0653">Protein transport</keyword>
<dbReference type="GO" id="GO:0051205">
    <property type="term" value="P:protein insertion into membrane"/>
    <property type="evidence" value="ECO:0007669"/>
    <property type="project" value="TreeGrafter"/>
</dbReference>
<keyword evidence="8 13" id="KW-1133">Transmembrane helix</keyword>
<proteinExistence type="inferred from homology"/>
<feature type="domain" description="Membrane insertase YidC N-terminal" evidence="16">
    <location>
        <begin position="59"/>
        <end position="354"/>
    </location>
</feature>
<protein>
    <recommendedName>
        <fullName evidence="3 13">Membrane protein insertase YidC</fullName>
    </recommendedName>
    <alternativeName>
        <fullName evidence="12 13">Foldase YidC</fullName>
    </alternativeName>
    <alternativeName>
        <fullName evidence="11 13">Membrane integrase YidC</fullName>
    </alternativeName>
    <alternativeName>
        <fullName evidence="13">Membrane protein YidC</fullName>
    </alternativeName>
</protein>
<name>A0A662ZJB0_9GAMM</name>
<dbReference type="NCBIfam" id="TIGR03592">
    <property type="entry name" value="yidC_oxa1_cterm"/>
    <property type="match status" value="1"/>
</dbReference>
<evidence type="ECO:0000313" key="17">
    <source>
        <dbReference type="EMBL" id="SFP64657.1"/>
    </source>
</evidence>